<reference evidence="2 3" key="1">
    <citation type="journal article" date="2009" name="Stand. Genomic Sci.">
        <title>Complete genome sequence of Acidimicrobium ferrooxidans type strain (ICP).</title>
        <authorList>
            <person name="Clum A."/>
            <person name="Nolan M."/>
            <person name="Lang E."/>
            <person name="Glavina Del Rio T."/>
            <person name="Tice H."/>
            <person name="Copeland A."/>
            <person name="Cheng J.F."/>
            <person name="Lucas S."/>
            <person name="Chen F."/>
            <person name="Bruce D."/>
            <person name="Goodwin L."/>
            <person name="Pitluck S."/>
            <person name="Ivanova N."/>
            <person name="Mavrommatis K."/>
            <person name="Mikhailova N."/>
            <person name="Pati A."/>
            <person name="Chen A."/>
            <person name="Palaniappan K."/>
            <person name="Goker M."/>
            <person name="Spring S."/>
            <person name="Land M."/>
            <person name="Hauser L."/>
            <person name="Chang Y.J."/>
            <person name="Jeffries C.C."/>
            <person name="Chain P."/>
            <person name="Bristow J."/>
            <person name="Eisen J.A."/>
            <person name="Markowitz V."/>
            <person name="Hugenholtz P."/>
            <person name="Kyrpides N.C."/>
            <person name="Klenk H.P."/>
            <person name="Lapidus A."/>
        </authorList>
    </citation>
    <scope>NUCLEOTIDE SEQUENCE [LARGE SCALE GENOMIC DNA]</scope>
    <source>
        <strain evidence="3">DSM 10331 / JCM 15462 / NBRC 103882 / ICP</strain>
    </source>
</reference>
<gene>
    <name evidence="2" type="ordered locus">Afer_1479</name>
</gene>
<feature type="transmembrane region" description="Helical" evidence="1">
    <location>
        <begin position="50"/>
        <end position="76"/>
    </location>
</feature>
<dbReference type="AlphaFoldDB" id="C7M094"/>
<sequence>MVIVAAAWLVPMLLIVMATLAGGTLAGCLLAFVAGAGVDKVIRERLVGQWALGLAMLFLGAIGVLLVGISAGIFVATTRDVVGLMRGTSR</sequence>
<feature type="transmembrane region" description="Helical" evidence="1">
    <location>
        <begin position="12"/>
        <end position="38"/>
    </location>
</feature>
<keyword evidence="1" id="KW-1133">Transmembrane helix</keyword>
<protein>
    <submittedName>
        <fullName evidence="2">Uncharacterized protein</fullName>
    </submittedName>
</protein>
<proteinExistence type="predicted"/>
<dbReference type="EMBL" id="CP001631">
    <property type="protein sequence ID" value="ACU54402.1"/>
    <property type="molecule type" value="Genomic_DNA"/>
</dbReference>
<evidence type="ECO:0000313" key="3">
    <source>
        <dbReference type="Proteomes" id="UP000000771"/>
    </source>
</evidence>
<dbReference type="STRING" id="525909.Afer_1479"/>
<dbReference type="RefSeq" id="WP_015798884.1">
    <property type="nucleotide sequence ID" value="NC_013124.1"/>
</dbReference>
<evidence type="ECO:0000256" key="1">
    <source>
        <dbReference type="SAM" id="Phobius"/>
    </source>
</evidence>
<evidence type="ECO:0000313" key="2">
    <source>
        <dbReference type="EMBL" id="ACU54402.1"/>
    </source>
</evidence>
<keyword evidence="1" id="KW-0472">Membrane</keyword>
<dbReference type="Proteomes" id="UP000000771">
    <property type="component" value="Chromosome"/>
</dbReference>
<organism evidence="2 3">
    <name type="scientific">Acidimicrobium ferrooxidans (strain DSM 10331 / JCM 15462 / NBRC 103882 / ICP)</name>
    <dbReference type="NCBI Taxonomy" id="525909"/>
    <lineage>
        <taxon>Bacteria</taxon>
        <taxon>Bacillati</taxon>
        <taxon>Actinomycetota</taxon>
        <taxon>Acidimicrobiia</taxon>
        <taxon>Acidimicrobiales</taxon>
        <taxon>Acidimicrobiaceae</taxon>
        <taxon>Acidimicrobium</taxon>
    </lineage>
</organism>
<keyword evidence="3" id="KW-1185">Reference proteome</keyword>
<keyword evidence="1" id="KW-0812">Transmembrane</keyword>
<name>C7M094_ACIFD</name>
<accession>C7M094</accession>
<dbReference type="KEGG" id="afo:Afer_1479"/>
<dbReference type="HOGENOM" id="CLU_2434153_0_0_11"/>